<feature type="binding site" evidence="17">
    <location>
        <begin position="405"/>
        <end position="409"/>
    </location>
    <ligand>
        <name>AMP</name>
        <dbReference type="ChEBI" id="CHEBI:456215"/>
    </ligand>
</feature>
<comment type="subunit">
    <text evidence="17">Homotetramer.</text>
</comment>
<feature type="binding site" evidence="18">
    <location>
        <position position="135"/>
    </location>
    <ligand>
        <name>(6S)-NADPHX</name>
        <dbReference type="ChEBI" id="CHEBI:64076"/>
    </ligand>
</feature>
<dbReference type="Pfam" id="PF03853">
    <property type="entry name" value="YjeF_N"/>
    <property type="match status" value="1"/>
</dbReference>
<feature type="binding site" evidence="18">
    <location>
        <begin position="124"/>
        <end position="130"/>
    </location>
    <ligand>
        <name>(6S)-NADPHX</name>
        <dbReference type="ChEBI" id="CHEBI:64076"/>
    </ligand>
</feature>
<comment type="similarity">
    <text evidence="18">Belongs to the NnrE/AIBP family.</text>
</comment>
<evidence type="ECO:0000256" key="8">
    <source>
        <dbReference type="ARBA" id="ARBA00022857"/>
    </source>
</evidence>
<dbReference type="EC" id="5.1.99.6" evidence="19"/>
<comment type="function">
    <text evidence="17">Catalyzes the dehydration of the S-form of NAD(P)HX at the expense of ADP, which is converted to AMP. Together with NAD(P)HX epimerase, which catalyzes the epimerization of the S- and R-forms, the enzyme allows the repair of both epimers of NAD(P)HX, a damaged form of NAD(P)H that is a result of enzymatic or heat-dependent hydration.</text>
</comment>
<dbReference type="NCBIfam" id="TIGR00196">
    <property type="entry name" value="yjeF_cterm"/>
    <property type="match status" value="1"/>
</dbReference>
<feature type="binding site" evidence="17">
    <location>
        <position position="434"/>
    </location>
    <ligand>
        <name>(6S)-NADPHX</name>
        <dbReference type="ChEBI" id="CHEBI:64076"/>
    </ligand>
</feature>
<dbReference type="CDD" id="cd01171">
    <property type="entry name" value="YXKO-related"/>
    <property type="match status" value="1"/>
</dbReference>
<comment type="caution">
    <text evidence="22">The sequence shown here is derived from an EMBL/GenBank/DDBJ whole genome shotgun (WGS) entry which is preliminary data.</text>
</comment>
<evidence type="ECO:0000256" key="18">
    <source>
        <dbReference type="HAMAP-Rule" id="MF_01966"/>
    </source>
</evidence>
<evidence type="ECO:0000256" key="19">
    <source>
        <dbReference type="PIRNR" id="PIRNR017184"/>
    </source>
</evidence>
<feature type="binding site" evidence="17">
    <location>
        <position position="254"/>
    </location>
    <ligand>
        <name>(6S)-NADPHX</name>
        <dbReference type="ChEBI" id="CHEBI:64076"/>
    </ligand>
</feature>
<comment type="similarity">
    <text evidence="17">Belongs to the NnrD/CARKD family.</text>
</comment>
<dbReference type="InterPro" id="IPR000631">
    <property type="entry name" value="CARKD"/>
</dbReference>
<dbReference type="PIRSF" id="PIRSF017184">
    <property type="entry name" value="Nnr"/>
    <property type="match status" value="1"/>
</dbReference>
<feature type="domain" description="YjeF C-terminal" evidence="20">
    <location>
        <begin position="219"/>
        <end position="493"/>
    </location>
</feature>
<keyword evidence="13" id="KW-0511">Multifunctional enzyme</keyword>
<evidence type="ECO:0000256" key="3">
    <source>
        <dbReference type="ARBA" id="ARBA00006001"/>
    </source>
</evidence>
<dbReference type="PROSITE" id="PS01050">
    <property type="entry name" value="YJEF_C_2"/>
    <property type="match status" value="1"/>
</dbReference>
<evidence type="ECO:0000256" key="5">
    <source>
        <dbReference type="ARBA" id="ARBA00022723"/>
    </source>
</evidence>
<dbReference type="HAMAP" id="MF_01966">
    <property type="entry name" value="NADHX_epimerase"/>
    <property type="match status" value="1"/>
</dbReference>
<keyword evidence="7 17" id="KW-0067">ATP-binding</keyword>
<dbReference type="GO" id="GO:0005524">
    <property type="term" value="F:ATP binding"/>
    <property type="evidence" value="ECO:0007669"/>
    <property type="project" value="UniProtKB-UniRule"/>
</dbReference>
<dbReference type="EMBL" id="JAJEPR010000004">
    <property type="protein sequence ID" value="MCC2188917.1"/>
    <property type="molecule type" value="Genomic_DNA"/>
</dbReference>
<comment type="similarity">
    <text evidence="4 19">In the C-terminal section; belongs to the NnrD/CARKD family.</text>
</comment>
<evidence type="ECO:0000256" key="16">
    <source>
        <dbReference type="ARBA" id="ARBA00049209"/>
    </source>
</evidence>
<keyword evidence="23" id="KW-1185">Reference proteome</keyword>
<dbReference type="HAMAP" id="MF_01965">
    <property type="entry name" value="NADHX_dehydratase"/>
    <property type="match status" value="1"/>
</dbReference>
<keyword evidence="6 17" id="KW-0547">Nucleotide-binding</keyword>
<comment type="function">
    <text evidence="14 19">Bifunctional enzyme that catalyzes the epimerization of the S- and R-forms of NAD(P)HX and the dehydration of the S-form of NAD(P)HX at the expense of ADP, which is converted to AMP. This allows the repair of both epimers of NAD(P)HX, a damaged form of NAD(P)H that is a result of enzymatic or heat-dependent hydration.</text>
</comment>
<accession>A0AAE3DQT3</accession>
<dbReference type="GO" id="GO:0110051">
    <property type="term" value="P:metabolite repair"/>
    <property type="evidence" value="ECO:0007669"/>
    <property type="project" value="TreeGrafter"/>
</dbReference>
<dbReference type="Gene3D" id="3.40.50.10260">
    <property type="entry name" value="YjeF N-terminal domain"/>
    <property type="match status" value="1"/>
</dbReference>
<evidence type="ECO:0000256" key="13">
    <source>
        <dbReference type="ARBA" id="ARBA00023268"/>
    </source>
</evidence>
<evidence type="ECO:0000259" key="20">
    <source>
        <dbReference type="PROSITE" id="PS51383"/>
    </source>
</evidence>
<feature type="binding site" evidence="17">
    <location>
        <position position="317"/>
    </location>
    <ligand>
        <name>(6S)-NADPHX</name>
        <dbReference type="ChEBI" id="CHEBI:64076"/>
    </ligand>
</feature>
<evidence type="ECO:0000256" key="10">
    <source>
        <dbReference type="ARBA" id="ARBA00023027"/>
    </source>
</evidence>
<comment type="catalytic activity">
    <reaction evidence="1 18 19">
        <text>(6R)-NADHX = (6S)-NADHX</text>
        <dbReference type="Rhea" id="RHEA:32215"/>
        <dbReference type="ChEBI" id="CHEBI:64074"/>
        <dbReference type="ChEBI" id="CHEBI:64075"/>
        <dbReference type="EC" id="5.1.99.6"/>
    </reaction>
</comment>
<dbReference type="GO" id="GO:0052856">
    <property type="term" value="F:NAD(P)HX epimerase activity"/>
    <property type="evidence" value="ECO:0007669"/>
    <property type="project" value="UniProtKB-UniRule"/>
</dbReference>
<dbReference type="Pfam" id="PF01256">
    <property type="entry name" value="Carb_kinase"/>
    <property type="match status" value="1"/>
</dbReference>
<dbReference type="Gene3D" id="3.40.1190.20">
    <property type="match status" value="1"/>
</dbReference>
<reference evidence="22 23" key="1">
    <citation type="submission" date="2021-10" db="EMBL/GenBank/DDBJ databases">
        <title>Anaerobic single-cell dispensing facilitates the cultivation of human gut bacteria.</title>
        <authorList>
            <person name="Afrizal A."/>
        </authorList>
    </citation>
    <scope>NUCLEOTIDE SEQUENCE [LARGE SCALE GENOMIC DNA]</scope>
    <source>
        <strain evidence="22 23">CLA-AA-H277</strain>
    </source>
</reference>
<comment type="cofactor">
    <cofactor evidence="18 19">
        <name>K(+)</name>
        <dbReference type="ChEBI" id="CHEBI:29103"/>
    </cofactor>
    <text evidence="18 19">Binds 1 potassium ion per subunit.</text>
</comment>
<keyword evidence="8 17" id="KW-0521">NADP</keyword>
<dbReference type="PROSITE" id="PS51385">
    <property type="entry name" value="YJEF_N"/>
    <property type="match status" value="1"/>
</dbReference>
<dbReference type="InterPro" id="IPR030677">
    <property type="entry name" value="Nnr"/>
</dbReference>
<feature type="binding site" evidence="18">
    <location>
        <begin position="58"/>
        <end position="62"/>
    </location>
    <ligand>
        <name>(6S)-NADPHX</name>
        <dbReference type="ChEBI" id="CHEBI:64076"/>
    </ligand>
</feature>
<evidence type="ECO:0000256" key="9">
    <source>
        <dbReference type="ARBA" id="ARBA00022958"/>
    </source>
</evidence>
<proteinExistence type="inferred from homology"/>
<feature type="binding site" evidence="18">
    <location>
        <position position="120"/>
    </location>
    <ligand>
        <name>K(+)</name>
        <dbReference type="ChEBI" id="CHEBI:29103"/>
    </ligand>
</feature>
<protein>
    <recommendedName>
        <fullName evidence="19">Bifunctional NAD(P)H-hydrate repair enzyme</fullName>
    </recommendedName>
    <alternativeName>
        <fullName evidence="19">Nicotinamide nucleotide repair protein</fullName>
    </alternativeName>
    <domain>
        <recommendedName>
            <fullName evidence="19">ADP-dependent (S)-NAD(P)H-hydrate dehydratase</fullName>
            <ecNumber evidence="19">4.2.1.136</ecNumber>
        </recommendedName>
        <alternativeName>
            <fullName evidence="19">ADP-dependent NAD(P)HX dehydratase</fullName>
        </alternativeName>
    </domain>
    <domain>
        <recommendedName>
            <fullName evidence="19">NAD(P)H-hydrate epimerase</fullName>
            <ecNumber evidence="19">5.1.99.6</ecNumber>
        </recommendedName>
    </domain>
</protein>
<dbReference type="InterPro" id="IPR004443">
    <property type="entry name" value="YjeF_N_dom"/>
</dbReference>
<evidence type="ECO:0000256" key="6">
    <source>
        <dbReference type="ARBA" id="ARBA00022741"/>
    </source>
</evidence>
<keyword evidence="11 18" id="KW-0413">Isomerase</keyword>
<evidence type="ECO:0000256" key="7">
    <source>
        <dbReference type="ARBA" id="ARBA00022840"/>
    </source>
</evidence>
<keyword evidence="12 17" id="KW-0456">Lyase</keyword>
<dbReference type="Proteomes" id="UP001197875">
    <property type="component" value="Unassembled WGS sequence"/>
</dbReference>
<dbReference type="EC" id="4.2.1.136" evidence="19"/>
<feature type="binding site" evidence="18">
    <location>
        <position position="156"/>
    </location>
    <ligand>
        <name>K(+)</name>
        <dbReference type="ChEBI" id="CHEBI:29103"/>
    </ligand>
</feature>
<evidence type="ECO:0000313" key="23">
    <source>
        <dbReference type="Proteomes" id="UP001197875"/>
    </source>
</evidence>
<dbReference type="NCBIfam" id="TIGR00197">
    <property type="entry name" value="yjeF_nterm"/>
    <property type="match status" value="1"/>
</dbReference>
<organism evidence="22 23">
    <name type="scientific">Fusicatenibacter faecihominis</name>
    <dbReference type="NCBI Taxonomy" id="2881276"/>
    <lineage>
        <taxon>Bacteria</taxon>
        <taxon>Bacillati</taxon>
        <taxon>Bacillota</taxon>
        <taxon>Clostridia</taxon>
        <taxon>Lachnospirales</taxon>
        <taxon>Lachnospiraceae</taxon>
        <taxon>Fusicatenibacter</taxon>
    </lineage>
</organism>
<evidence type="ECO:0000256" key="15">
    <source>
        <dbReference type="ARBA" id="ARBA00048238"/>
    </source>
</evidence>
<evidence type="ECO:0000256" key="14">
    <source>
        <dbReference type="ARBA" id="ARBA00025153"/>
    </source>
</evidence>
<feature type="domain" description="YjeF N-terminal" evidence="21">
    <location>
        <begin position="10"/>
        <end position="210"/>
    </location>
</feature>
<dbReference type="SUPFAM" id="SSF53613">
    <property type="entry name" value="Ribokinase-like"/>
    <property type="match status" value="1"/>
</dbReference>
<dbReference type="InterPro" id="IPR036652">
    <property type="entry name" value="YjeF_N_dom_sf"/>
</dbReference>
<comment type="catalytic activity">
    <reaction evidence="16 17 19">
        <text>(6S)-NADPHX + ADP = AMP + phosphate + NADPH + H(+)</text>
        <dbReference type="Rhea" id="RHEA:32235"/>
        <dbReference type="ChEBI" id="CHEBI:15378"/>
        <dbReference type="ChEBI" id="CHEBI:43474"/>
        <dbReference type="ChEBI" id="CHEBI:57783"/>
        <dbReference type="ChEBI" id="CHEBI:64076"/>
        <dbReference type="ChEBI" id="CHEBI:456215"/>
        <dbReference type="ChEBI" id="CHEBI:456216"/>
        <dbReference type="EC" id="4.2.1.136"/>
    </reaction>
</comment>
<dbReference type="GO" id="GO:0046496">
    <property type="term" value="P:nicotinamide nucleotide metabolic process"/>
    <property type="evidence" value="ECO:0007669"/>
    <property type="project" value="UniProtKB-UniRule"/>
</dbReference>
<feature type="binding site" evidence="18">
    <location>
        <position position="59"/>
    </location>
    <ligand>
        <name>K(+)</name>
        <dbReference type="ChEBI" id="CHEBI:29103"/>
    </ligand>
</feature>
<dbReference type="AlphaFoldDB" id="A0AAE3DQT3"/>
<comment type="catalytic activity">
    <reaction evidence="2 18 19">
        <text>(6R)-NADPHX = (6S)-NADPHX</text>
        <dbReference type="Rhea" id="RHEA:32227"/>
        <dbReference type="ChEBI" id="CHEBI:64076"/>
        <dbReference type="ChEBI" id="CHEBI:64077"/>
        <dbReference type="EC" id="5.1.99.6"/>
    </reaction>
</comment>
<evidence type="ECO:0000256" key="1">
    <source>
        <dbReference type="ARBA" id="ARBA00000013"/>
    </source>
</evidence>
<keyword evidence="5 18" id="KW-0479">Metal-binding</keyword>
<comment type="cofactor">
    <cofactor evidence="17">
        <name>Mg(2+)</name>
        <dbReference type="ChEBI" id="CHEBI:18420"/>
    </cofactor>
</comment>
<evidence type="ECO:0000259" key="21">
    <source>
        <dbReference type="PROSITE" id="PS51385"/>
    </source>
</evidence>
<comment type="function">
    <text evidence="18">Catalyzes the epimerization of the S- and R-forms of NAD(P)HX, a damaged form of NAD(P)H that is a result of enzymatic or heat-dependent hydration. This is a prerequisite for the S-specific NAD(P)H-hydrate dehydratase to allow the repair of both epimers of NAD(P)HX.</text>
</comment>
<comment type="catalytic activity">
    <reaction evidence="15 17 19">
        <text>(6S)-NADHX + ADP = AMP + phosphate + NADH + H(+)</text>
        <dbReference type="Rhea" id="RHEA:32223"/>
        <dbReference type="ChEBI" id="CHEBI:15378"/>
        <dbReference type="ChEBI" id="CHEBI:43474"/>
        <dbReference type="ChEBI" id="CHEBI:57945"/>
        <dbReference type="ChEBI" id="CHEBI:64074"/>
        <dbReference type="ChEBI" id="CHEBI:456215"/>
        <dbReference type="ChEBI" id="CHEBI:456216"/>
        <dbReference type="EC" id="4.2.1.136"/>
    </reaction>
</comment>
<keyword evidence="9 18" id="KW-0630">Potassium</keyword>
<evidence type="ECO:0000313" key="22">
    <source>
        <dbReference type="EMBL" id="MCC2188917.1"/>
    </source>
</evidence>
<dbReference type="PANTHER" id="PTHR12592">
    <property type="entry name" value="ATP-DEPENDENT (S)-NAD(P)H-HYDRATE DEHYDRATASE FAMILY MEMBER"/>
    <property type="match status" value="1"/>
</dbReference>
<evidence type="ECO:0000256" key="11">
    <source>
        <dbReference type="ARBA" id="ARBA00023235"/>
    </source>
</evidence>
<dbReference type="SUPFAM" id="SSF64153">
    <property type="entry name" value="YjeF N-terminal domain-like"/>
    <property type="match status" value="1"/>
</dbReference>
<dbReference type="RefSeq" id="WP_227614371.1">
    <property type="nucleotide sequence ID" value="NZ_JAJEPR010000004.1"/>
</dbReference>
<dbReference type="PANTHER" id="PTHR12592:SF0">
    <property type="entry name" value="ATP-DEPENDENT (S)-NAD(P)H-HYDRATE DEHYDRATASE"/>
    <property type="match status" value="1"/>
</dbReference>
<dbReference type="InterPro" id="IPR017953">
    <property type="entry name" value="Carbohydrate_kinase_pred_CS"/>
</dbReference>
<feature type="binding site" evidence="17">
    <location>
        <position position="433"/>
    </location>
    <ligand>
        <name>AMP</name>
        <dbReference type="ChEBI" id="CHEBI:456215"/>
    </ligand>
</feature>
<sequence>MEYLVSAEEMRRADHCVIEEYGVPSLVLMERAALASVELMEREGFDLSRVLVVSGSGNNGGDGFAMARILYLKGIEAELWFVGNPDHLSKEAALQKKICENYGMKFVRNLPAGEYTTIVDAVFGSGLSREVKGSYREVIESINRHPAKVFAVDIPSGISSDDGSVQGTAVRAAVTGALAFRKLGHVLYPGTEYAGRTFLLDIGITKEGFKGQFPRVQAPDRGIFSLLPTRKAFGNKGTFGKACLMAGSRNMAGAAYLSGKAAAITGTGLVRVVTEGCNREILQTLFPEAVLTTEEMLSEETLVNALSWADAAGIGPGLSTGEAAEKELACVLTQAKIPLVLDADALNILSKHPDWLKKGDTPKILTPHMGEMVRLSGHSMEELKQKPLELAAAYAKEHEVILVLKDARTVVTDGERIVLNTTGNNGMATGGSGDVLTGIITGLLAQGMAPFEAAVSGVYLHGLAGDRAAENTGVRGMLSTDLLKELPGVLKEG</sequence>
<evidence type="ECO:0000256" key="2">
    <source>
        <dbReference type="ARBA" id="ARBA00000909"/>
    </source>
</evidence>
<feature type="binding site" evidence="18">
    <location>
        <position position="153"/>
    </location>
    <ligand>
        <name>(6S)-NADPHX</name>
        <dbReference type="ChEBI" id="CHEBI:64076"/>
    </ligand>
</feature>
<keyword evidence="10 17" id="KW-0520">NAD</keyword>
<comment type="similarity">
    <text evidence="3 19">In the N-terminal section; belongs to the NnrE/AIBP family.</text>
</comment>
<evidence type="ECO:0000256" key="17">
    <source>
        <dbReference type="HAMAP-Rule" id="MF_01965"/>
    </source>
</evidence>
<dbReference type="InterPro" id="IPR029056">
    <property type="entry name" value="Ribokinase-like"/>
</dbReference>
<dbReference type="GO" id="GO:0046872">
    <property type="term" value="F:metal ion binding"/>
    <property type="evidence" value="ECO:0007669"/>
    <property type="project" value="UniProtKB-UniRule"/>
</dbReference>
<dbReference type="GO" id="GO:0052855">
    <property type="term" value="F:ADP-dependent NAD(P)H-hydrate dehydratase activity"/>
    <property type="evidence" value="ECO:0007669"/>
    <property type="project" value="UniProtKB-UniRule"/>
</dbReference>
<dbReference type="PROSITE" id="PS51383">
    <property type="entry name" value="YJEF_C_3"/>
    <property type="match status" value="1"/>
</dbReference>
<evidence type="ECO:0000256" key="12">
    <source>
        <dbReference type="ARBA" id="ARBA00023239"/>
    </source>
</evidence>
<evidence type="ECO:0000256" key="4">
    <source>
        <dbReference type="ARBA" id="ARBA00009524"/>
    </source>
</evidence>
<name>A0AAE3DQT3_9FIRM</name>
<feature type="binding site" evidence="17">
    <location>
        <position position="368"/>
    </location>
    <ligand>
        <name>(6S)-NADPHX</name>
        <dbReference type="ChEBI" id="CHEBI:64076"/>
    </ligand>
</feature>
<gene>
    <name evidence="17" type="primary">nnrD</name>
    <name evidence="18" type="synonym">nnrE</name>
    <name evidence="22" type="ORF">LKD71_03600</name>
</gene>